<dbReference type="PANTHER" id="PTHR12774">
    <property type="entry name" value="PEROXISOMAL BIOGENESIS FACTOR 19"/>
    <property type="match status" value="1"/>
</dbReference>
<dbReference type="PANTHER" id="PTHR12774:SF2">
    <property type="entry name" value="PEROXISOMAL BIOGENESIS FACTOR 19"/>
    <property type="match status" value="1"/>
</dbReference>
<protein>
    <recommendedName>
        <fullName evidence="4">Peroxin-19</fullName>
    </recommendedName>
</protein>
<evidence type="ECO:0000313" key="2">
    <source>
        <dbReference type="EMBL" id="ODQ44470.1"/>
    </source>
</evidence>
<dbReference type="Pfam" id="PF04614">
    <property type="entry name" value="Pex19"/>
    <property type="match status" value="1"/>
</dbReference>
<evidence type="ECO:0000313" key="3">
    <source>
        <dbReference type="Proteomes" id="UP000094455"/>
    </source>
</evidence>
<dbReference type="EMBL" id="KV454007">
    <property type="protein sequence ID" value="ODQ44470.1"/>
    <property type="molecule type" value="Genomic_DNA"/>
</dbReference>
<reference evidence="2 3" key="1">
    <citation type="journal article" date="2016" name="Proc. Natl. Acad. Sci. U.S.A.">
        <title>Comparative genomics of biotechnologically important yeasts.</title>
        <authorList>
            <person name="Riley R."/>
            <person name="Haridas S."/>
            <person name="Wolfe K.H."/>
            <person name="Lopes M.R."/>
            <person name="Hittinger C.T."/>
            <person name="Goeker M."/>
            <person name="Salamov A.A."/>
            <person name="Wisecaver J.H."/>
            <person name="Long T.M."/>
            <person name="Calvey C.H."/>
            <person name="Aerts A.L."/>
            <person name="Barry K.W."/>
            <person name="Choi C."/>
            <person name="Clum A."/>
            <person name="Coughlan A.Y."/>
            <person name="Deshpande S."/>
            <person name="Douglass A.P."/>
            <person name="Hanson S.J."/>
            <person name="Klenk H.-P."/>
            <person name="LaButti K.M."/>
            <person name="Lapidus A."/>
            <person name="Lindquist E.A."/>
            <person name="Lipzen A.M."/>
            <person name="Meier-Kolthoff J.P."/>
            <person name="Ohm R.A."/>
            <person name="Otillar R.P."/>
            <person name="Pangilinan J.L."/>
            <person name="Peng Y."/>
            <person name="Rokas A."/>
            <person name="Rosa C.A."/>
            <person name="Scheuner C."/>
            <person name="Sibirny A.A."/>
            <person name="Slot J.C."/>
            <person name="Stielow J.B."/>
            <person name="Sun H."/>
            <person name="Kurtzman C.P."/>
            <person name="Blackwell M."/>
            <person name="Grigoriev I.V."/>
            <person name="Jeffries T.W."/>
        </authorList>
    </citation>
    <scope>NUCLEOTIDE SEQUENCE [LARGE SCALE GENOMIC DNA]</scope>
    <source>
        <strain evidence="2 3">NRRL Y-2026</strain>
    </source>
</reference>
<feature type="region of interest" description="Disordered" evidence="1">
    <location>
        <begin position="18"/>
        <end position="55"/>
    </location>
</feature>
<dbReference type="OrthoDB" id="21292at2759"/>
<dbReference type="InterPro" id="IPR006708">
    <property type="entry name" value="Pex19"/>
</dbReference>
<name>A0A1E3NEB1_9ASCO</name>
<dbReference type="Proteomes" id="UP000094455">
    <property type="component" value="Unassembled WGS sequence"/>
</dbReference>
<dbReference type="STRING" id="763406.A0A1E3NEB1"/>
<evidence type="ECO:0000256" key="1">
    <source>
        <dbReference type="SAM" id="MobiDB-lite"/>
    </source>
</evidence>
<accession>A0A1E3NEB1</accession>
<dbReference type="GO" id="GO:0033328">
    <property type="term" value="F:peroxisome membrane targeting sequence binding"/>
    <property type="evidence" value="ECO:0007669"/>
    <property type="project" value="TreeGrafter"/>
</dbReference>
<sequence length="318" mass="35624">MADEFDDLDDYLDEFDEEILSQEPGATVIDKKGGAESNLKLSNNDKAPAEEKESADIKEFAAAAGLDPQFSKQLEDFMSMLDPQGTGNELNSLLSEPDIGEKGKTTVNGKENGFQDTVNETINRLKTSSQQVEDESTQKMDKNEELLTTLLNSMDIGGDESLEGFDELKDLLSENNGGAMGAGDGDVDKLTNVIMKMLNRLTSKEMMYDSVNTAVTNYHEYFKDLKNSSKPSEDNEDYKRYVMQLKHLENVKNKFDDSSYNEEDPETRDYIDQEMENFNKILPPPPGVIQDNLADMGLDNVKWSDKEIPTDLEGCVQQ</sequence>
<organism evidence="2 3">
    <name type="scientific">Pichia membranifaciens NRRL Y-2026</name>
    <dbReference type="NCBI Taxonomy" id="763406"/>
    <lineage>
        <taxon>Eukaryota</taxon>
        <taxon>Fungi</taxon>
        <taxon>Dikarya</taxon>
        <taxon>Ascomycota</taxon>
        <taxon>Saccharomycotina</taxon>
        <taxon>Pichiomycetes</taxon>
        <taxon>Pichiales</taxon>
        <taxon>Pichiaceae</taxon>
        <taxon>Pichia</taxon>
    </lineage>
</organism>
<dbReference type="AlphaFoldDB" id="A0A1E3NEB1"/>
<keyword evidence="3" id="KW-1185">Reference proteome</keyword>
<evidence type="ECO:0008006" key="4">
    <source>
        <dbReference type="Google" id="ProtNLM"/>
    </source>
</evidence>
<dbReference type="RefSeq" id="XP_019015583.1">
    <property type="nucleotide sequence ID" value="XM_019161970.1"/>
</dbReference>
<gene>
    <name evidence="2" type="ORF">PICMEDRAFT_18368</name>
</gene>
<dbReference type="GO" id="GO:0045046">
    <property type="term" value="P:protein import into peroxisome membrane"/>
    <property type="evidence" value="ECO:0007669"/>
    <property type="project" value="TreeGrafter"/>
</dbReference>
<dbReference type="GO" id="GO:0005778">
    <property type="term" value="C:peroxisomal membrane"/>
    <property type="evidence" value="ECO:0007669"/>
    <property type="project" value="TreeGrafter"/>
</dbReference>
<dbReference type="Gene3D" id="1.20.120.900">
    <property type="entry name" value="Pex19, mPTS binding domain"/>
    <property type="match status" value="1"/>
</dbReference>
<proteinExistence type="predicted"/>
<dbReference type="GeneID" id="30178657"/>
<dbReference type="InterPro" id="IPR038322">
    <property type="entry name" value="Pex19_C_sf"/>
</dbReference>